<evidence type="ECO:0000256" key="1">
    <source>
        <dbReference type="SAM" id="MobiDB-lite"/>
    </source>
</evidence>
<protein>
    <submittedName>
        <fullName evidence="3">Uncharacterized protein</fullName>
    </submittedName>
</protein>
<organism evidence="3 4">
    <name type="scientific">Mycolicibacterium wolinskyi</name>
    <dbReference type="NCBI Taxonomy" id="59750"/>
    <lineage>
        <taxon>Bacteria</taxon>
        <taxon>Bacillati</taxon>
        <taxon>Actinomycetota</taxon>
        <taxon>Actinomycetes</taxon>
        <taxon>Mycobacteriales</taxon>
        <taxon>Mycobacteriaceae</taxon>
        <taxon>Mycolicibacterium</taxon>
    </lineage>
</organism>
<keyword evidence="2" id="KW-0812">Transmembrane</keyword>
<feature type="compositionally biased region" description="Low complexity" evidence="1">
    <location>
        <begin position="58"/>
        <end position="87"/>
    </location>
</feature>
<dbReference type="Proteomes" id="UP000193964">
    <property type="component" value="Unassembled WGS sequence"/>
</dbReference>
<reference evidence="3 4" key="1">
    <citation type="submission" date="2016-01" db="EMBL/GenBank/DDBJ databases">
        <title>The new phylogeny of the genus Mycobacterium.</title>
        <authorList>
            <person name="Tarcisio F."/>
            <person name="Conor M."/>
            <person name="Antonella G."/>
            <person name="Elisabetta G."/>
            <person name="Giulia F.S."/>
            <person name="Sara T."/>
            <person name="Anna F."/>
            <person name="Clotilde B."/>
            <person name="Roberto B."/>
            <person name="Veronica D.S."/>
            <person name="Fabio R."/>
            <person name="Monica P."/>
            <person name="Olivier J."/>
            <person name="Enrico T."/>
            <person name="Nicola S."/>
        </authorList>
    </citation>
    <scope>NUCLEOTIDE SEQUENCE [LARGE SCALE GENOMIC DNA]</scope>
    <source>
        <strain evidence="3 4">ATCC 700010</strain>
    </source>
</reference>
<comment type="caution">
    <text evidence="3">The sequence shown here is derived from an EMBL/GenBank/DDBJ whole genome shotgun (WGS) entry which is preliminary data.</text>
</comment>
<proteinExistence type="predicted"/>
<evidence type="ECO:0000313" key="3">
    <source>
        <dbReference type="EMBL" id="ORX13415.1"/>
    </source>
</evidence>
<sequence>MRTAGGESQVNSAKNRRKLKVASAGVGAAAGLAMAVAGVGLSGGLAGAQNEVEPPALTTGETVTETVPPTSPETSVATPSVSATTPSGFAEPH</sequence>
<keyword evidence="2" id="KW-1133">Transmembrane helix</keyword>
<gene>
    <name evidence="3" type="ORF">AWC31_02065</name>
</gene>
<name>A0A1X2F4S4_9MYCO</name>
<dbReference type="AlphaFoldDB" id="A0A1X2F4S4"/>
<dbReference type="EMBL" id="LQQA01000023">
    <property type="protein sequence ID" value="ORX13415.1"/>
    <property type="molecule type" value="Genomic_DNA"/>
</dbReference>
<feature type="region of interest" description="Disordered" evidence="1">
    <location>
        <begin position="51"/>
        <end position="93"/>
    </location>
</feature>
<evidence type="ECO:0000256" key="2">
    <source>
        <dbReference type="SAM" id="Phobius"/>
    </source>
</evidence>
<accession>A0A1X2F4S4</accession>
<feature type="transmembrane region" description="Helical" evidence="2">
    <location>
        <begin position="21"/>
        <end position="41"/>
    </location>
</feature>
<evidence type="ECO:0000313" key="4">
    <source>
        <dbReference type="Proteomes" id="UP000193964"/>
    </source>
</evidence>
<keyword evidence="2" id="KW-0472">Membrane</keyword>